<dbReference type="EMBL" id="UGTF01000002">
    <property type="protein sequence ID" value="SUB88835.1"/>
    <property type="molecule type" value="Genomic_DNA"/>
</dbReference>
<dbReference type="PRINTS" id="PR01400">
    <property type="entry name" value="TACYTOLYSIN"/>
</dbReference>
<dbReference type="Gene3D" id="3.90.840.10">
    <property type="entry name" value="Thiol-activated cytolysin superfamily/Thiol-activated cytolysin, alpha-beta domain"/>
    <property type="match status" value="1"/>
</dbReference>
<name>A0A379E7Z9_9PORP</name>
<gene>
    <name evidence="1" type="primary">pfo</name>
    <name evidence="1" type="ORF">NCTC11632_00918</name>
</gene>
<dbReference type="Gene3D" id="3.30.1040.20">
    <property type="match status" value="1"/>
</dbReference>
<dbReference type="InterPro" id="IPR036363">
    <property type="entry name" value="Thiol_cytolysin_ab_sf"/>
</dbReference>
<dbReference type="Proteomes" id="UP000254156">
    <property type="component" value="Unassembled WGS sequence"/>
</dbReference>
<sequence length="507" mass="56950">MNMTSVSKSLAIAFLAVIFTSCSKEQDLSGEKPGNQFFTEFNQYVKTLPSVEQMKPFAERLVGIDNAPRTAFLRATGNEKEYEQAREVDEQLLFSDANTIFYPGALIKASSIIEGTYIPIVAQRKPITISTSLIGASGKTSITVADPKLSTVRDAVSALLERDFKTPPADITYSSEEVYDEQHLRIALGANYNGTTATVKASAGFNYDTNKKKYIVKVQQVFYTLDIDPPAQPSDFFANEFEYKTAFGGKKPLYISTIKMGRVLLLGIETDMTKLELDVKLQATFGKTFDGNAETAYNDIKKRSSIRGRVIGGDAKLAGKSVSDVAVVKEFLTEGANYSKDNQGAPIAYQLRELGTNELFKTVIYSKYKKAENPAEKITFDLHIFLGALRKKSGEILNEMGRVYIQRKSLNGAISKSELFFNEYLINNNISNYNQGEEIKIIVDRRHYPNGKEHIFKLKSAFDLIKEAETREKGRNLYDYKDNNPLVLEDEAQEYQIYLELKNQRII</sequence>
<evidence type="ECO:0000313" key="2">
    <source>
        <dbReference type="Proteomes" id="UP000254156"/>
    </source>
</evidence>
<dbReference type="SUPFAM" id="SSF56978">
    <property type="entry name" value="Perfringolysin"/>
    <property type="match status" value="1"/>
</dbReference>
<dbReference type="AlphaFoldDB" id="A0A379E7Z9"/>
<dbReference type="Pfam" id="PF01289">
    <property type="entry name" value="Thiol_cytolysin"/>
    <property type="match status" value="1"/>
</dbReference>
<proteinExistence type="predicted"/>
<accession>A0A379E7Z9</accession>
<dbReference type="RefSeq" id="WP_025004651.1">
    <property type="nucleotide sequence ID" value="NZ_JASBZX010000021.1"/>
</dbReference>
<dbReference type="GO" id="GO:0015485">
    <property type="term" value="F:cholesterol binding"/>
    <property type="evidence" value="ECO:0007669"/>
    <property type="project" value="InterPro"/>
</dbReference>
<organism evidence="1 2">
    <name type="scientific">Porphyromonas macacae</name>
    <dbReference type="NCBI Taxonomy" id="28115"/>
    <lineage>
        <taxon>Bacteria</taxon>
        <taxon>Pseudomonadati</taxon>
        <taxon>Bacteroidota</taxon>
        <taxon>Bacteroidia</taxon>
        <taxon>Bacteroidales</taxon>
        <taxon>Porphyromonadaceae</taxon>
        <taxon>Porphyromonas</taxon>
    </lineage>
</organism>
<protein>
    <submittedName>
        <fullName evidence="1">Thiol-activated cytolysin</fullName>
    </submittedName>
</protein>
<dbReference type="InterPro" id="IPR036359">
    <property type="entry name" value="Thiol_cytolysin_sf"/>
</dbReference>
<dbReference type="Gene3D" id="3.40.30.40">
    <property type="entry name" value="Perfringolysin"/>
    <property type="match status" value="1"/>
</dbReference>
<reference evidence="1 2" key="1">
    <citation type="submission" date="2018-06" db="EMBL/GenBank/DDBJ databases">
        <authorList>
            <consortium name="Pathogen Informatics"/>
            <person name="Doyle S."/>
        </authorList>
    </citation>
    <scope>NUCLEOTIDE SEQUENCE [LARGE SCALE GENOMIC DNA]</scope>
    <source>
        <strain evidence="1 2">NCTC11632</strain>
    </source>
</reference>
<evidence type="ECO:0000313" key="1">
    <source>
        <dbReference type="EMBL" id="SUB88835.1"/>
    </source>
</evidence>
<dbReference type="InterPro" id="IPR001869">
    <property type="entry name" value="Thiol_cytolysin"/>
</dbReference>